<dbReference type="InterPro" id="IPR000515">
    <property type="entry name" value="MetI-like"/>
</dbReference>
<keyword evidence="11" id="KW-1185">Reference proteome</keyword>
<organism evidence="9 11">
    <name type="scientific">Cellulomonas hominis</name>
    <dbReference type="NCBI Taxonomy" id="156981"/>
    <lineage>
        <taxon>Bacteria</taxon>
        <taxon>Bacillati</taxon>
        <taxon>Actinomycetota</taxon>
        <taxon>Actinomycetes</taxon>
        <taxon>Micrococcales</taxon>
        <taxon>Cellulomonadaceae</taxon>
        <taxon>Cellulomonas</taxon>
    </lineage>
</organism>
<evidence type="ECO:0000313" key="11">
    <source>
        <dbReference type="Proteomes" id="UP000321723"/>
    </source>
</evidence>
<keyword evidence="6 7" id="KW-0472">Membrane</keyword>
<evidence type="ECO:0000256" key="1">
    <source>
        <dbReference type="ARBA" id="ARBA00004651"/>
    </source>
</evidence>
<keyword evidence="3" id="KW-1003">Cell membrane</keyword>
<feature type="transmembrane region" description="Helical" evidence="7">
    <location>
        <begin position="176"/>
        <end position="196"/>
    </location>
</feature>
<keyword evidence="5 7" id="KW-1133">Transmembrane helix</keyword>
<dbReference type="EMBL" id="BJVQ01000054">
    <property type="protein sequence ID" value="GEL47939.1"/>
    <property type="molecule type" value="Genomic_DNA"/>
</dbReference>
<dbReference type="Gene3D" id="1.10.3720.10">
    <property type="entry name" value="MetI-like"/>
    <property type="match status" value="1"/>
</dbReference>
<feature type="domain" description="ABC transmembrane type-1" evidence="8">
    <location>
        <begin position="95"/>
        <end position="299"/>
    </location>
</feature>
<dbReference type="InterPro" id="IPR035906">
    <property type="entry name" value="MetI-like_sf"/>
</dbReference>
<evidence type="ECO:0000313" key="12">
    <source>
        <dbReference type="Proteomes" id="UP000564629"/>
    </source>
</evidence>
<accession>A0A511FFA3</accession>
<dbReference type="Pfam" id="PF00528">
    <property type="entry name" value="BPD_transp_1"/>
    <property type="match status" value="1"/>
</dbReference>
<dbReference type="EMBL" id="JACHDN010000001">
    <property type="protein sequence ID" value="MBB5471270.1"/>
    <property type="molecule type" value="Genomic_DNA"/>
</dbReference>
<dbReference type="Proteomes" id="UP000564629">
    <property type="component" value="Unassembled WGS sequence"/>
</dbReference>
<evidence type="ECO:0000256" key="5">
    <source>
        <dbReference type="ARBA" id="ARBA00022989"/>
    </source>
</evidence>
<feature type="transmembrane region" description="Helical" evidence="7">
    <location>
        <begin position="133"/>
        <end position="156"/>
    </location>
</feature>
<evidence type="ECO:0000256" key="2">
    <source>
        <dbReference type="ARBA" id="ARBA00022448"/>
    </source>
</evidence>
<keyword evidence="2 7" id="KW-0813">Transport</keyword>
<comment type="caution">
    <text evidence="9">The sequence shown here is derived from an EMBL/GenBank/DDBJ whole genome shotgun (WGS) entry which is preliminary data.</text>
</comment>
<reference evidence="9 11" key="1">
    <citation type="submission" date="2019-07" db="EMBL/GenBank/DDBJ databases">
        <title>Whole genome shotgun sequence of Cellulomonas hominis NBRC 16055.</title>
        <authorList>
            <person name="Hosoyama A."/>
            <person name="Uohara A."/>
            <person name="Ohji S."/>
            <person name="Ichikawa N."/>
        </authorList>
    </citation>
    <scope>NUCLEOTIDE SEQUENCE [LARGE SCALE GENOMIC DNA]</scope>
    <source>
        <strain evidence="9 11">NBRC 16055</strain>
    </source>
</reference>
<dbReference type="SUPFAM" id="SSF161098">
    <property type="entry name" value="MetI-like"/>
    <property type="match status" value="1"/>
</dbReference>
<dbReference type="GO" id="GO:0005886">
    <property type="term" value="C:plasma membrane"/>
    <property type="evidence" value="ECO:0007669"/>
    <property type="project" value="UniProtKB-SubCell"/>
</dbReference>
<name>A0A511FFA3_9CELL</name>
<comment type="similarity">
    <text evidence="7">Belongs to the binding-protein-dependent transport system permease family.</text>
</comment>
<dbReference type="Pfam" id="PF19300">
    <property type="entry name" value="BPD_transp_1_N"/>
    <property type="match status" value="1"/>
</dbReference>
<evidence type="ECO:0000259" key="8">
    <source>
        <dbReference type="PROSITE" id="PS50928"/>
    </source>
</evidence>
<evidence type="ECO:0000256" key="3">
    <source>
        <dbReference type="ARBA" id="ARBA00022475"/>
    </source>
</evidence>
<evidence type="ECO:0000256" key="4">
    <source>
        <dbReference type="ARBA" id="ARBA00022692"/>
    </source>
</evidence>
<dbReference type="InterPro" id="IPR045621">
    <property type="entry name" value="BPD_transp_1_N"/>
</dbReference>
<evidence type="ECO:0000256" key="6">
    <source>
        <dbReference type="ARBA" id="ARBA00023136"/>
    </source>
</evidence>
<gene>
    <name evidence="9" type="ORF">CHO01_30550</name>
    <name evidence="10" type="ORF">HNR08_000006</name>
</gene>
<sequence length="313" mass="33197">MWRFALRRVLFGAALFVIVSFTTMLLLSFSFDSIVGSRLGSAATAEAIATMKADLGLDRSIVVQYVDWLGNVLRGDFGHAFFTGQSVGEAIPARLGVTMSVVLPALAISAVIAVVLGTLAATRGGWVDKAAQGMMLTGYLIPNLLIAILLVVVFAVNLGWVPAGGFTPFSTDPSAWARSVVLPVAAMAFGGAANIANQVRGTMIDELRKDYVRTLRTRGVPTRSIVIRHALRNAAGPALTVLGLTFINLFGAALFIEQVFALPGFGVYSFNVAMQGDFPVLMGLTAFSVALTIGVNLLIDVANGWLNPKARMF</sequence>
<dbReference type="Proteomes" id="UP000321723">
    <property type="component" value="Unassembled WGS sequence"/>
</dbReference>
<dbReference type="GO" id="GO:0055085">
    <property type="term" value="P:transmembrane transport"/>
    <property type="evidence" value="ECO:0007669"/>
    <property type="project" value="InterPro"/>
</dbReference>
<reference evidence="10 12" key="2">
    <citation type="submission" date="2020-08" db="EMBL/GenBank/DDBJ databases">
        <title>Sequencing the genomes of 1000 actinobacteria strains.</title>
        <authorList>
            <person name="Klenk H.-P."/>
        </authorList>
    </citation>
    <scope>NUCLEOTIDE SEQUENCE [LARGE SCALE GENOMIC DNA]</scope>
    <source>
        <strain evidence="10 12">DSM 9581</strain>
    </source>
</reference>
<dbReference type="PROSITE" id="PS50928">
    <property type="entry name" value="ABC_TM1"/>
    <property type="match status" value="1"/>
</dbReference>
<dbReference type="PANTHER" id="PTHR43163">
    <property type="entry name" value="DIPEPTIDE TRANSPORT SYSTEM PERMEASE PROTEIN DPPB-RELATED"/>
    <property type="match status" value="1"/>
</dbReference>
<evidence type="ECO:0000313" key="10">
    <source>
        <dbReference type="EMBL" id="MBB5471270.1"/>
    </source>
</evidence>
<comment type="subcellular location">
    <subcellularLocation>
        <location evidence="1 7">Cell membrane</location>
        <topology evidence="1 7">Multi-pass membrane protein</topology>
    </subcellularLocation>
</comment>
<dbReference type="PANTHER" id="PTHR43163:SF3">
    <property type="entry name" value="PEPTIDE ABC TRANSPORTER PERMEASE PROTEIN"/>
    <property type="match status" value="1"/>
</dbReference>
<feature type="transmembrane region" description="Helical" evidence="7">
    <location>
        <begin position="101"/>
        <end position="121"/>
    </location>
</feature>
<dbReference type="CDD" id="cd06261">
    <property type="entry name" value="TM_PBP2"/>
    <property type="match status" value="1"/>
</dbReference>
<feature type="transmembrane region" description="Helical" evidence="7">
    <location>
        <begin position="280"/>
        <end position="306"/>
    </location>
</feature>
<protein>
    <submittedName>
        <fullName evidence="9">ABC transporter permease</fullName>
    </submittedName>
    <submittedName>
        <fullName evidence="10">Peptide/nickel transport system permease protein</fullName>
    </submittedName>
</protein>
<proteinExistence type="inferred from homology"/>
<dbReference type="OrthoDB" id="9778910at2"/>
<evidence type="ECO:0000256" key="7">
    <source>
        <dbReference type="RuleBase" id="RU363032"/>
    </source>
</evidence>
<dbReference type="AlphaFoldDB" id="A0A511FFA3"/>
<feature type="transmembrane region" description="Helical" evidence="7">
    <location>
        <begin position="238"/>
        <end position="260"/>
    </location>
</feature>
<keyword evidence="4 7" id="KW-0812">Transmembrane</keyword>
<dbReference type="RefSeq" id="WP_146839504.1">
    <property type="nucleotide sequence ID" value="NZ_BJVQ01000054.1"/>
</dbReference>
<evidence type="ECO:0000313" key="9">
    <source>
        <dbReference type="EMBL" id="GEL47939.1"/>
    </source>
</evidence>